<proteinExistence type="predicted"/>
<evidence type="ECO:0000313" key="2">
    <source>
        <dbReference type="Proteomes" id="UP001165120"/>
    </source>
</evidence>
<accession>A0A9W6T8F8</accession>
<gene>
    <name evidence="1" type="ORF">Cboi02_000670100</name>
</gene>
<reference evidence="1" key="1">
    <citation type="submission" date="2023-04" db="EMBL/GenBank/DDBJ databases">
        <title>Candida boidinii NBRC 10035.</title>
        <authorList>
            <person name="Ichikawa N."/>
            <person name="Sato H."/>
            <person name="Tonouchi N."/>
        </authorList>
    </citation>
    <scope>NUCLEOTIDE SEQUENCE</scope>
    <source>
        <strain evidence="1">NBRC 10035</strain>
    </source>
</reference>
<dbReference type="GO" id="GO:0034044">
    <property type="term" value="C:exomer complex"/>
    <property type="evidence" value="ECO:0007669"/>
    <property type="project" value="UniProtKB-ARBA"/>
</dbReference>
<sequence length="174" mass="19372">MSFVTQGSIPEVVEKVSGSSLDDRTSILDSIQDLGPPDMIHLKKHNSTSNTKHPDIGTYFYYTGADVSSSASIAALLNSISNIIGESPQLWFGKNKPWKVREATYCTYNAFSKMDIRVTVNFPGGVEYIIIDCDGNQLILCQLLKSEKLIHSYLLIKQDYSSTVLNHYSLMVLN</sequence>
<dbReference type="Gene3D" id="1.25.40.10">
    <property type="entry name" value="Tetratricopeptide repeat domain"/>
    <property type="match status" value="1"/>
</dbReference>
<dbReference type="EMBL" id="BSXN01004906">
    <property type="protein sequence ID" value="GME82026.1"/>
    <property type="molecule type" value="Genomic_DNA"/>
</dbReference>
<dbReference type="Proteomes" id="UP001165120">
    <property type="component" value="Unassembled WGS sequence"/>
</dbReference>
<keyword evidence="2" id="KW-1185">Reference proteome</keyword>
<dbReference type="GO" id="GO:0006893">
    <property type="term" value="P:Golgi to plasma membrane transport"/>
    <property type="evidence" value="ECO:0007669"/>
    <property type="project" value="TreeGrafter"/>
</dbReference>
<organism evidence="1 2">
    <name type="scientific">Candida boidinii</name>
    <name type="common">Yeast</name>
    <dbReference type="NCBI Taxonomy" id="5477"/>
    <lineage>
        <taxon>Eukaryota</taxon>
        <taxon>Fungi</taxon>
        <taxon>Dikarya</taxon>
        <taxon>Ascomycota</taxon>
        <taxon>Saccharomycotina</taxon>
        <taxon>Pichiomycetes</taxon>
        <taxon>Pichiales</taxon>
        <taxon>Pichiaceae</taxon>
        <taxon>Ogataea</taxon>
        <taxon>Ogataea/Candida clade</taxon>
    </lineage>
</organism>
<dbReference type="PANTHER" id="PTHR31975:SF1">
    <property type="entry name" value="BUD SITE SELECTION PROTEIN 7-RELATED"/>
    <property type="match status" value="1"/>
</dbReference>
<dbReference type="Pfam" id="PF09295">
    <property type="entry name" value="ChAPs"/>
    <property type="match status" value="1"/>
</dbReference>
<protein>
    <submittedName>
        <fullName evidence="1">Unnamed protein product</fullName>
    </submittedName>
</protein>
<dbReference type="InterPro" id="IPR011990">
    <property type="entry name" value="TPR-like_helical_dom_sf"/>
</dbReference>
<evidence type="ECO:0000313" key="1">
    <source>
        <dbReference type="EMBL" id="GME82026.1"/>
    </source>
</evidence>
<dbReference type="InterPro" id="IPR015374">
    <property type="entry name" value="ChAPs"/>
</dbReference>
<dbReference type="PANTHER" id="PTHR31975">
    <property type="entry name" value="BUD SITE SELECTION PROTEIN 7-RELATED"/>
    <property type="match status" value="1"/>
</dbReference>
<comment type="caution">
    <text evidence="1">The sequence shown here is derived from an EMBL/GenBank/DDBJ whole genome shotgun (WGS) entry which is preliminary data.</text>
</comment>
<name>A0A9W6T8F8_CANBO</name>
<dbReference type="AlphaFoldDB" id="A0A9W6T8F8"/>